<gene>
    <name evidence="2" type="ORF">CNMCM5793_007376</name>
    <name evidence="3" type="ORF">CNMCM6106_007251</name>
</gene>
<feature type="compositionally biased region" description="Acidic residues" evidence="1">
    <location>
        <begin position="57"/>
        <end position="70"/>
    </location>
</feature>
<evidence type="ECO:0000313" key="2">
    <source>
        <dbReference type="EMBL" id="KAF7118007.1"/>
    </source>
</evidence>
<evidence type="ECO:0000313" key="3">
    <source>
        <dbReference type="EMBL" id="KAF7173108.1"/>
    </source>
</evidence>
<feature type="compositionally biased region" description="Pro residues" evidence="1">
    <location>
        <begin position="8"/>
        <end position="17"/>
    </location>
</feature>
<protein>
    <submittedName>
        <fullName evidence="2">Uncharacterized protein</fullName>
    </submittedName>
</protein>
<name>A0A8H6P5K4_9EURO</name>
<dbReference type="EMBL" id="JACBAD010002078">
    <property type="protein sequence ID" value="KAF7118007.1"/>
    <property type="molecule type" value="Genomic_DNA"/>
</dbReference>
<organism evidence="2 4">
    <name type="scientific">Aspergillus hiratsukae</name>
    <dbReference type="NCBI Taxonomy" id="1194566"/>
    <lineage>
        <taxon>Eukaryota</taxon>
        <taxon>Fungi</taxon>
        <taxon>Dikarya</taxon>
        <taxon>Ascomycota</taxon>
        <taxon>Pezizomycotina</taxon>
        <taxon>Eurotiomycetes</taxon>
        <taxon>Eurotiomycetidae</taxon>
        <taxon>Eurotiales</taxon>
        <taxon>Aspergillaceae</taxon>
        <taxon>Aspergillus</taxon>
        <taxon>Aspergillus subgen. Fumigati</taxon>
    </lineage>
</organism>
<dbReference type="OrthoDB" id="4358152at2759"/>
<sequence>MFSEASPEPGPWSPSQPRPDLIREPVEPRGLRARRFFYGTDSDEESEDNIEWNTAEDSQEDTDDDEEEDSNSTSDSRWDGRGATVCVLRDYSPVPPVRDYGPAQRVQEWEDLGREPLGFQFWRGMRENRAAGPAMHIRFQAYARYGFAFWEERRMMQLGLWSHHAFDDPVEYYQRWYTFLSPEDLDRWKPKF</sequence>
<keyword evidence="4" id="KW-1185">Reference proteome</keyword>
<proteinExistence type="predicted"/>
<accession>A0A8H6P5K4</accession>
<dbReference type="AlphaFoldDB" id="A0A8H6P5K4"/>
<feature type="region of interest" description="Disordered" evidence="1">
    <location>
        <begin position="1"/>
        <end position="79"/>
    </location>
</feature>
<dbReference type="Proteomes" id="UP000662466">
    <property type="component" value="Unassembled WGS sequence"/>
</dbReference>
<dbReference type="EMBL" id="JACBAF010001799">
    <property type="protein sequence ID" value="KAF7173108.1"/>
    <property type="molecule type" value="Genomic_DNA"/>
</dbReference>
<comment type="caution">
    <text evidence="2">The sequence shown here is derived from an EMBL/GenBank/DDBJ whole genome shotgun (WGS) entry which is preliminary data.</text>
</comment>
<dbReference type="Proteomes" id="UP000630445">
    <property type="component" value="Unassembled WGS sequence"/>
</dbReference>
<reference evidence="2" key="1">
    <citation type="submission" date="2020-06" db="EMBL/GenBank/DDBJ databases">
        <title>Draft genome sequences of strains closely related to Aspergillus parafelis and Aspergillus hiratsukae.</title>
        <authorList>
            <person name="Dos Santos R.A.C."/>
            <person name="Rivero-Menendez O."/>
            <person name="Steenwyk J.L."/>
            <person name="Mead M.E."/>
            <person name="Goldman G.H."/>
            <person name="Alastruey-Izquierdo A."/>
            <person name="Rokas A."/>
        </authorList>
    </citation>
    <scope>NUCLEOTIDE SEQUENCE</scope>
    <source>
        <strain evidence="2">CNM-CM5793</strain>
        <strain evidence="3">CNM-CM6106</strain>
    </source>
</reference>
<evidence type="ECO:0000313" key="4">
    <source>
        <dbReference type="Proteomes" id="UP000630445"/>
    </source>
</evidence>
<feature type="compositionally biased region" description="Acidic residues" evidence="1">
    <location>
        <begin position="41"/>
        <end position="50"/>
    </location>
</feature>
<feature type="compositionally biased region" description="Basic and acidic residues" evidence="1">
    <location>
        <begin position="20"/>
        <end position="30"/>
    </location>
</feature>
<evidence type="ECO:0000256" key="1">
    <source>
        <dbReference type="SAM" id="MobiDB-lite"/>
    </source>
</evidence>